<proteinExistence type="predicted"/>
<evidence type="ECO:0000259" key="2">
    <source>
        <dbReference type="Pfam" id="PF04909"/>
    </source>
</evidence>
<dbReference type="GO" id="GO:0019748">
    <property type="term" value="P:secondary metabolic process"/>
    <property type="evidence" value="ECO:0007669"/>
    <property type="project" value="TreeGrafter"/>
</dbReference>
<sequence>MNQPAQKVIDCDVHNEFTDHMDLVPYLKEPWKSQVAQFGLRIPFTYASPIGVLRKDAVPPNGGVPGSDPEYMLKYLLEAYNMEHVVLTGDQTIHVSIHQDPDYAAALASAYNDYLIDQWLSKSDKFRGAMTVAMQDPAQAVREIERIGAHPGIVEIVIGSASPMPYGHRYYHPVYEAAERLGLPIAIHPGSEGSGISGKPTAAGYPSTYLQWHTSLSQNFMAQLISLVCEGVFEKFPNLKFIFCEGGVAWLPHLMWRLDKNFKALRSTAPWLKKMPSQYIRDNCYLTTQPIEEPQDFKHLLSIFDMIDAENILLFSSDYPHWDFDDPTAILKRLSPEARHKIFYQNAKDLYKL</sequence>
<keyword evidence="4" id="KW-1185">Reference proteome</keyword>
<dbReference type="OrthoDB" id="9777673at2"/>
<dbReference type="GO" id="GO:0016787">
    <property type="term" value="F:hydrolase activity"/>
    <property type="evidence" value="ECO:0007669"/>
    <property type="project" value="UniProtKB-KW"/>
</dbReference>
<accession>A0A172THL5</accession>
<name>A0A172THL5_9BACL</name>
<dbReference type="PANTHER" id="PTHR21240:SF28">
    <property type="entry name" value="ISO-OROTATE DECARBOXYLASE (EUROFUNG)"/>
    <property type="match status" value="1"/>
</dbReference>
<dbReference type="AlphaFoldDB" id="A0A172THL5"/>
<evidence type="ECO:0000313" key="3">
    <source>
        <dbReference type="EMBL" id="ANE46548.1"/>
    </source>
</evidence>
<organism evidence="3 4">
    <name type="scientific">Paenibacillus swuensis</name>
    <dbReference type="NCBI Taxonomy" id="1178515"/>
    <lineage>
        <taxon>Bacteria</taxon>
        <taxon>Bacillati</taxon>
        <taxon>Bacillota</taxon>
        <taxon>Bacilli</taxon>
        <taxon>Bacillales</taxon>
        <taxon>Paenibacillaceae</taxon>
        <taxon>Paenibacillus</taxon>
    </lineage>
</organism>
<evidence type="ECO:0000256" key="1">
    <source>
        <dbReference type="ARBA" id="ARBA00023239"/>
    </source>
</evidence>
<dbReference type="InterPro" id="IPR032465">
    <property type="entry name" value="ACMSD"/>
</dbReference>
<dbReference type="PANTHER" id="PTHR21240">
    <property type="entry name" value="2-AMINO-3-CARBOXYLMUCONATE-6-SEMIALDEHYDE DECARBOXYLASE"/>
    <property type="match status" value="1"/>
</dbReference>
<dbReference type="GO" id="GO:0005737">
    <property type="term" value="C:cytoplasm"/>
    <property type="evidence" value="ECO:0007669"/>
    <property type="project" value="TreeGrafter"/>
</dbReference>
<dbReference type="SUPFAM" id="SSF51556">
    <property type="entry name" value="Metallo-dependent hydrolases"/>
    <property type="match status" value="1"/>
</dbReference>
<dbReference type="RefSeq" id="WP_068606104.1">
    <property type="nucleotide sequence ID" value="NZ_CP011388.1"/>
</dbReference>
<evidence type="ECO:0000313" key="4">
    <source>
        <dbReference type="Proteomes" id="UP000076927"/>
    </source>
</evidence>
<dbReference type="KEGG" id="pswu:SY83_09960"/>
<dbReference type="PATRIC" id="fig|1178515.4.peg.1995"/>
<dbReference type="STRING" id="1178515.SY83_09960"/>
<protein>
    <submittedName>
        <fullName evidence="3">Amidohydrolase</fullName>
    </submittedName>
</protein>
<keyword evidence="3" id="KW-0378">Hydrolase</keyword>
<gene>
    <name evidence="3" type="ORF">SY83_09960</name>
</gene>
<dbReference type="InterPro" id="IPR006680">
    <property type="entry name" value="Amidohydro-rel"/>
</dbReference>
<reference evidence="3 4" key="1">
    <citation type="submission" date="2015-01" db="EMBL/GenBank/DDBJ databases">
        <title>Paenibacillus swuensis/DY6/whole genome sequencing.</title>
        <authorList>
            <person name="Kim M.K."/>
            <person name="Srinivasan S."/>
            <person name="Lee J.-J."/>
        </authorList>
    </citation>
    <scope>NUCLEOTIDE SEQUENCE [LARGE SCALE GENOMIC DNA]</scope>
    <source>
        <strain evidence="3 4">DY6</strain>
    </source>
</reference>
<keyword evidence="1" id="KW-0456">Lyase</keyword>
<dbReference type="Pfam" id="PF04909">
    <property type="entry name" value="Amidohydro_2"/>
    <property type="match status" value="1"/>
</dbReference>
<dbReference type="EMBL" id="CP011388">
    <property type="protein sequence ID" value="ANE46548.1"/>
    <property type="molecule type" value="Genomic_DNA"/>
</dbReference>
<dbReference type="Gene3D" id="3.20.20.140">
    <property type="entry name" value="Metal-dependent hydrolases"/>
    <property type="match status" value="1"/>
</dbReference>
<dbReference type="Proteomes" id="UP000076927">
    <property type="component" value="Chromosome"/>
</dbReference>
<feature type="domain" description="Amidohydrolase-related" evidence="2">
    <location>
        <begin position="12"/>
        <end position="353"/>
    </location>
</feature>
<dbReference type="InterPro" id="IPR032466">
    <property type="entry name" value="Metal_Hydrolase"/>
</dbReference>
<dbReference type="GO" id="GO:0016831">
    <property type="term" value="F:carboxy-lyase activity"/>
    <property type="evidence" value="ECO:0007669"/>
    <property type="project" value="InterPro"/>
</dbReference>